<proteinExistence type="predicted"/>
<name>A0A540MT84_MALBA</name>
<organism evidence="1 2">
    <name type="scientific">Malus baccata</name>
    <name type="common">Siberian crab apple</name>
    <name type="synonym">Pyrus baccata</name>
    <dbReference type="NCBI Taxonomy" id="106549"/>
    <lineage>
        <taxon>Eukaryota</taxon>
        <taxon>Viridiplantae</taxon>
        <taxon>Streptophyta</taxon>
        <taxon>Embryophyta</taxon>
        <taxon>Tracheophyta</taxon>
        <taxon>Spermatophyta</taxon>
        <taxon>Magnoliopsida</taxon>
        <taxon>eudicotyledons</taxon>
        <taxon>Gunneridae</taxon>
        <taxon>Pentapetalae</taxon>
        <taxon>rosids</taxon>
        <taxon>fabids</taxon>
        <taxon>Rosales</taxon>
        <taxon>Rosaceae</taxon>
        <taxon>Amygdaloideae</taxon>
        <taxon>Maleae</taxon>
        <taxon>Malus</taxon>
    </lineage>
</organism>
<dbReference type="AlphaFoldDB" id="A0A540MT84"/>
<reference evidence="1 2" key="1">
    <citation type="journal article" date="2019" name="G3 (Bethesda)">
        <title>Sequencing of a Wild Apple (Malus baccata) Genome Unravels the Differences Between Cultivated and Wild Apple Species Regarding Disease Resistance and Cold Tolerance.</title>
        <authorList>
            <person name="Chen X."/>
        </authorList>
    </citation>
    <scope>NUCLEOTIDE SEQUENCE [LARGE SCALE GENOMIC DNA]</scope>
    <source>
        <strain evidence="2">cv. Shandingzi</strain>
        <tissue evidence="1">Leaves</tissue>
    </source>
</reference>
<evidence type="ECO:0000313" key="2">
    <source>
        <dbReference type="Proteomes" id="UP000315295"/>
    </source>
</evidence>
<keyword evidence="2" id="KW-1185">Reference proteome</keyword>
<dbReference type="EMBL" id="VIEB01000185">
    <property type="protein sequence ID" value="TQE01988.1"/>
    <property type="molecule type" value="Genomic_DNA"/>
</dbReference>
<comment type="caution">
    <text evidence="1">The sequence shown here is derived from an EMBL/GenBank/DDBJ whole genome shotgun (WGS) entry which is preliminary data.</text>
</comment>
<accession>A0A540MT84</accession>
<protein>
    <submittedName>
        <fullName evidence="1">Uncharacterized protein</fullName>
    </submittedName>
</protein>
<gene>
    <name evidence="1" type="ORF">C1H46_012422</name>
</gene>
<evidence type="ECO:0000313" key="1">
    <source>
        <dbReference type="EMBL" id="TQE01988.1"/>
    </source>
</evidence>
<sequence length="67" mass="7642">MLDDRRNQRFCFYDIASTLLLSPFSLLAFSKSPTTALCYSKTTKPLEISSILSLRNHEAHRPLAEKP</sequence>
<dbReference type="Proteomes" id="UP000315295">
    <property type="component" value="Unassembled WGS sequence"/>
</dbReference>